<keyword evidence="1" id="KW-0812">Transmembrane</keyword>
<feature type="domain" description="Potassium channel" evidence="2">
    <location>
        <begin position="63"/>
        <end position="133"/>
    </location>
</feature>
<keyword evidence="1" id="KW-1133">Transmembrane helix</keyword>
<sequence>MFIQIALGTALILLTILIAGLAFWALEVLLNRTRPWLLQEPHRPKLALVLSITVVWVLGTVTAGVWVWAFAFRALGIFATMEGSVYFALVAFTTLGFGDILLPVDWRLLGGMAAANGLLSMGLMTAMLIEVLRHVRLGQMEMRRKGAET</sequence>
<dbReference type="Pfam" id="PF07885">
    <property type="entry name" value="Ion_trans_2"/>
    <property type="match status" value="1"/>
</dbReference>
<reference evidence="3 4" key="1">
    <citation type="submission" date="2022-10" db="EMBL/GenBank/DDBJ databases">
        <title>Defluviimonas sp. nov., isolated from ocean surface sediments.</title>
        <authorList>
            <person name="He W."/>
            <person name="Wang L."/>
            <person name="Zhang D.-F."/>
        </authorList>
    </citation>
    <scope>NUCLEOTIDE SEQUENCE [LARGE SCALE GENOMIC DNA]</scope>
    <source>
        <strain evidence="3 4">WL0050</strain>
    </source>
</reference>
<feature type="transmembrane region" description="Helical" evidence="1">
    <location>
        <begin position="108"/>
        <end position="132"/>
    </location>
</feature>
<feature type="transmembrane region" description="Helical" evidence="1">
    <location>
        <begin position="46"/>
        <end position="71"/>
    </location>
</feature>
<protein>
    <submittedName>
        <fullName evidence="3">Ion channel</fullName>
    </submittedName>
</protein>
<organism evidence="3 4">
    <name type="scientific">Albidovulum litorale</name>
    <dbReference type="NCBI Taxonomy" id="2984134"/>
    <lineage>
        <taxon>Bacteria</taxon>
        <taxon>Pseudomonadati</taxon>
        <taxon>Pseudomonadota</taxon>
        <taxon>Alphaproteobacteria</taxon>
        <taxon>Rhodobacterales</taxon>
        <taxon>Paracoccaceae</taxon>
        <taxon>Albidovulum</taxon>
    </lineage>
</organism>
<keyword evidence="4" id="KW-1185">Reference proteome</keyword>
<evidence type="ECO:0000259" key="2">
    <source>
        <dbReference type="Pfam" id="PF07885"/>
    </source>
</evidence>
<evidence type="ECO:0000313" key="4">
    <source>
        <dbReference type="Proteomes" id="UP001652564"/>
    </source>
</evidence>
<feature type="transmembrane region" description="Helical" evidence="1">
    <location>
        <begin position="83"/>
        <end position="102"/>
    </location>
</feature>
<proteinExistence type="predicted"/>
<accession>A0ABT2ZLV8</accession>
<dbReference type="Proteomes" id="UP001652564">
    <property type="component" value="Unassembled WGS sequence"/>
</dbReference>
<dbReference type="SUPFAM" id="SSF81324">
    <property type="entry name" value="Voltage-gated potassium channels"/>
    <property type="match status" value="1"/>
</dbReference>
<feature type="transmembrane region" description="Helical" evidence="1">
    <location>
        <begin position="7"/>
        <end position="26"/>
    </location>
</feature>
<dbReference type="InterPro" id="IPR013099">
    <property type="entry name" value="K_chnl_dom"/>
</dbReference>
<gene>
    <name evidence="3" type="ORF">OEZ71_07360</name>
</gene>
<evidence type="ECO:0000313" key="3">
    <source>
        <dbReference type="EMBL" id="MCV2872111.1"/>
    </source>
</evidence>
<name>A0ABT2ZLV8_9RHOB</name>
<keyword evidence="1" id="KW-0472">Membrane</keyword>
<comment type="caution">
    <text evidence="3">The sequence shown here is derived from an EMBL/GenBank/DDBJ whole genome shotgun (WGS) entry which is preliminary data.</text>
</comment>
<dbReference type="EMBL" id="JAOWKZ010000002">
    <property type="protein sequence ID" value="MCV2872111.1"/>
    <property type="molecule type" value="Genomic_DNA"/>
</dbReference>
<dbReference type="Gene3D" id="1.10.287.70">
    <property type="match status" value="1"/>
</dbReference>
<dbReference type="RefSeq" id="WP_263739303.1">
    <property type="nucleotide sequence ID" value="NZ_JAOWKZ010000002.1"/>
</dbReference>
<evidence type="ECO:0000256" key="1">
    <source>
        <dbReference type="SAM" id="Phobius"/>
    </source>
</evidence>